<proteinExistence type="predicted"/>
<keyword evidence="3" id="KW-1185">Reference proteome</keyword>
<dbReference type="InterPro" id="IPR029016">
    <property type="entry name" value="GAF-like_dom_sf"/>
</dbReference>
<sequence length="163" mass="17845">MTSHDIHAALGAFHRAIAEETGPQKPWQALQALAQQIVGAKLFTVTTVDLDAEVARRLYTNMPEAYPVSGTKPITVDPWFEQVVIGKQLFVANTLEAIAGHFPDWELIGSLGCRSCVNMPVFVRGKMLGTVNMLDVEGHFTPERVALVEHLRIPAIAAFLAAR</sequence>
<evidence type="ECO:0000313" key="3">
    <source>
        <dbReference type="Proteomes" id="UP001559025"/>
    </source>
</evidence>
<name>A0ABV3WT28_9HYPH</name>
<dbReference type="InterPro" id="IPR003018">
    <property type="entry name" value="GAF"/>
</dbReference>
<dbReference type="Pfam" id="PF01590">
    <property type="entry name" value="GAF"/>
    <property type="match status" value="1"/>
</dbReference>
<evidence type="ECO:0000313" key="2">
    <source>
        <dbReference type="EMBL" id="MEX4007700.1"/>
    </source>
</evidence>
<dbReference type="RefSeq" id="WP_368802806.1">
    <property type="nucleotide sequence ID" value="NZ_JAZHFV010000002.1"/>
</dbReference>
<organism evidence="2 3">
    <name type="scientific">Neoaquamicrobium sediminum</name>
    <dbReference type="NCBI Taxonomy" id="1849104"/>
    <lineage>
        <taxon>Bacteria</taxon>
        <taxon>Pseudomonadati</taxon>
        <taxon>Pseudomonadota</taxon>
        <taxon>Alphaproteobacteria</taxon>
        <taxon>Hyphomicrobiales</taxon>
        <taxon>Phyllobacteriaceae</taxon>
        <taxon>Neoaquamicrobium</taxon>
    </lineage>
</organism>
<comment type="caution">
    <text evidence="2">The sequence shown here is derived from an EMBL/GenBank/DDBJ whole genome shotgun (WGS) entry which is preliminary data.</text>
</comment>
<dbReference type="SUPFAM" id="SSF55781">
    <property type="entry name" value="GAF domain-like"/>
    <property type="match status" value="1"/>
</dbReference>
<accession>A0ABV3WT28</accession>
<feature type="domain" description="GAF" evidence="1">
    <location>
        <begin position="76"/>
        <end position="151"/>
    </location>
</feature>
<dbReference type="Gene3D" id="3.30.450.40">
    <property type="match status" value="1"/>
</dbReference>
<reference evidence="2 3" key="1">
    <citation type="submission" date="2024-01" db="EMBL/GenBank/DDBJ databases">
        <title>New evidence supports the origin of RcGTA from prophage.</title>
        <authorList>
            <person name="Xu Y."/>
            <person name="Liu B."/>
            <person name="Chen F."/>
        </authorList>
    </citation>
    <scope>NUCLEOTIDE SEQUENCE [LARGE SCALE GENOMIC DNA]</scope>
    <source>
        <strain evidence="2 3">CBW1107-2</strain>
    </source>
</reference>
<gene>
    <name evidence="2" type="ORF">V1479_10330</name>
</gene>
<evidence type="ECO:0000259" key="1">
    <source>
        <dbReference type="Pfam" id="PF01590"/>
    </source>
</evidence>
<protein>
    <submittedName>
        <fullName evidence="2">GAF domain-containing protein</fullName>
    </submittedName>
</protein>
<dbReference type="EMBL" id="JAZHFV010000002">
    <property type="protein sequence ID" value="MEX4007700.1"/>
    <property type="molecule type" value="Genomic_DNA"/>
</dbReference>
<dbReference type="Proteomes" id="UP001559025">
    <property type="component" value="Unassembled WGS sequence"/>
</dbReference>